<dbReference type="InterPro" id="IPR013420">
    <property type="entry name" value="CRISPR-assoc_prot_Cas8b/Csh1_C"/>
</dbReference>
<evidence type="ECO:0000313" key="1">
    <source>
        <dbReference type="EMBL" id="GAA0769942.1"/>
    </source>
</evidence>
<dbReference type="Proteomes" id="UP001501047">
    <property type="component" value="Unassembled WGS sequence"/>
</dbReference>
<dbReference type="NCBIfam" id="TIGR02591">
    <property type="entry name" value="cas_Csh1"/>
    <property type="match status" value="1"/>
</dbReference>
<accession>A0ABP3VWA1</accession>
<comment type="caution">
    <text evidence="1">The sequence shown here is derived from an EMBL/GenBank/DDBJ whole genome shotgun (WGS) entry which is preliminary data.</text>
</comment>
<proteinExistence type="predicted"/>
<organism evidence="1 2">
    <name type="scientific">Clostridium subterminale</name>
    <dbReference type="NCBI Taxonomy" id="1550"/>
    <lineage>
        <taxon>Bacteria</taxon>
        <taxon>Bacillati</taxon>
        <taxon>Bacillota</taxon>
        <taxon>Clostridia</taxon>
        <taxon>Eubacteriales</taxon>
        <taxon>Clostridiaceae</taxon>
        <taxon>Clostridium</taxon>
    </lineage>
</organism>
<dbReference type="EMBL" id="BAAACI010000002">
    <property type="protein sequence ID" value="GAA0769942.1"/>
    <property type="molecule type" value="Genomic_DNA"/>
</dbReference>
<reference evidence="2" key="1">
    <citation type="journal article" date="2019" name="Int. J. Syst. Evol. Microbiol.">
        <title>The Global Catalogue of Microorganisms (GCM) 10K type strain sequencing project: providing services to taxonomists for standard genome sequencing and annotation.</title>
        <authorList>
            <consortium name="The Broad Institute Genomics Platform"/>
            <consortium name="The Broad Institute Genome Sequencing Center for Infectious Disease"/>
            <person name="Wu L."/>
            <person name="Ma J."/>
        </authorList>
    </citation>
    <scope>NUCLEOTIDE SEQUENCE [LARGE SCALE GENOMIC DNA]</scope>
    <source>
        <strain evidence="2">JCM 1417</strain>
    </source>
</reference>
<keyword evidence="2" id="KW-1185">Reference proteome</keyword>
<evidence type="ECO:0008006" key="3">
    <source>
        <dbReference type="Google" id="ProtNLM"/>
    </source>
</evidence>
<evidence type="ECO:0000313" key="2">
    <source>
        <dbReference type="Proteomes" id="UP001501047"/>
    </source>
</evidence>
<dbReference type="RefSeq" id="WP_343824620.1">
    <property type="nucleotide sequence ID" value="NZ_BAAACI010000002.1"/>
</dbReference>
<name>A0ABP3VWA1_CLOSU</name>
<protein>
    <recommendedName>
        <fullName evidence="3">Type I-B CRISPR-associated protein Cas8b/Csh1</fullName>
    </recommendedName>
</protein>
<gene>
    <name evidence="1" type="ORF">GCM10008908_12010</name>
</gene>
<sequence>MLNQVLDTFKRMYEEEGDKLITESYIPSDGEYIVVEEINNELKEVCRVKVKMDKKTRAIDRIQEGFDFIAKADYMSKLIDMNKPIDSKKVIHSNNYLSFMVKKDSLVPDKEKGEIKLTDEIIDNYYEVLSNTRKKYEKSKKAIELYDLVEEKNGKVNLERLDKIKLWIKNNIFLLVDKDSADKNYLKILFKYDLDEFRKESEKYLIPNIYNSTDFNITIGEAVYGLPNDNMGLNSKKPYLENKTRKNKVPYLISQEEVLLQKKFFDYLMNQVAAGNNNIYINEEIVIPKVNGELIEEEFTGIYLRIKKGKEVEIHDIDTITSYNPKINNLDFENVLNADVAILKQQYGKVSTLNSVQNLIHEVFFSKFLISNYFTEAKDITLNDANIKRNLLLARNSLFTWFYKGSKSSVWKSLDRASLSVIKGSINNGYYPKAVEQFNLRVALQEYFEGGEKMADILQSVKESLRQKIAEKNTGQIENDREYFFAVGQLANFFISKSKGRKKPQSLVNPIINVKSDERLKEQLSRLYKKYNYDIDNNSKRFNNMFALVKSYEPEGEINEDLIVAGYLHSSLIYESINKEGVENE</sequence>